<feature type="binding site" evidence="13">
    <location>
        <begin position="240"/>
        <end position="242"/>
    </location>
    <ligand>
        <name>substrate</name>
    </ligand>
</feature>
<keyword evidence="8 12" id="KW-0808">Transferase</keyword>
<feature type="binding site" evidence="13">
    <location>
        <position position="217"/>
    </location>
    <ligand>
        <name>substrate</name>
    </ligand>
</feature>
<sequence>MTNSLFLKDLEINVRSALQEDIGSGDISASLIPTEERAVAQVICRETAVICGQPWVNEVFNQIDPSIKIDWDVIEGSQCQIDDVIFKAYGSAKNILSAERTALNFLQILSGTATIARHYAELVQHTAVKILDTRKTIPGLRLAQKYAVTQGGCYNHRLGLYDAFLLKENHISACGGIAEAIAYARRFAPEKPVEVEVETLEQLEIALKAKADTVMLDNFSLETLRQAVVINKGRALLEASGGYDNVSIVAVAETGVDYISIGALTKHCRAIDFSMRFV</sequence>
<dbReference type="GO" id="GO:0034213">
    <property type="term" value="P:quinolinate catabolic process"/>
    <property type="evidence" value="ECO:0007669"/>
    <property type="project" value="TreeGrafter"/>
</dbReference>
<evidence type="ECO:0000256" key="11">
    <source>
        <dbReference type="ARBA" id="ARBA00069173"/>
    </source>
</evidence>
<evidence type="ECO:0000256" key="6">
    <source>
        <dbReference type="ARBA" id="ARBA00022642"/>
    </source>
</evidence>
<dbReference type="InterPro" id="IPR013785">
    <property type="entry name" value="Aldolase_TIM"/>
</dbReference>
<evidence type="ECO:0000256" key="13">
    <source>
        <dbReference type="PIRSR" id="PIRSR006250-1"/>
    </source>
</evidence>
<dbReference type="SUPFAM" id="SSF51690">
    <property type="entry name" value="Nicotinate/Quinolinate PRTase C-terminal domain-like"/>
    <property type="match status" value="1"/>
</dbReference>
<keyword evidence="7 12" id="KW-0328">Glycosyltransferase</keyword>
<keyword evidence="6" id="KW-0662">Pyridine nucleotide biosynthesis</keyword>
<evidence type="ECO:0000259" key="15">
    <source>
        <dbReference type="Pfam" id="PF02749"/>
    </source>
</evidence>
<feature type="domain" description="Quinolinate phosphoribosyl transferase C-terminal" evidence="14">
    <location>
        <begin position="113"/>
        <end position="276"/>
    </location>
</feature>
<comment type="similarity">
    <text evidence="3 12">Belongs to the NadC/ModD family.</text>
</comment>
<evidence type="ECO:0000313" key="16">
    <source>
        <dbReference type="EMBL" id="PCJ40688.1"/>
    </source>
</evidence>
<dbReference type="InterPro" id="IPR002638">
    <property type="entry name" value="Quinolinate_PRibosylTrfase_C"/>
</dbReference>
<comment type="catalytic activity">
    <reaction evidence="10">
        <text>nicotinate beta-D-ribonucleotide + CO2 + diphosphate = quinolinate + 5-phospho-alpha-D-ribose 1-diphosphate + 2 H(+)</text>
        <dbReference type="Rhea" id="RHEA:12733"/>
        <dbReference type="ChEBI" id="CHEBI:15378"/>
        <dbReference type="ChEBI" id="CHEBI:16526"/>
        <dbReference type="ChEBI" id="CHEBI:29959"/>
        <dbReference type="ChEBI" id="CHEBI:33019"/>
        <dbReference type="ChEBI" id="CHEBI:57502"/>
        <dbReference type="ChEBI" id="CHEBI:58017"/>
        <dbReference type="EC" id="2.4.2.19"/>
    </reaction>
</comment>
<evidence type="ECO:0000256" key="5">
    <source>
        <dbReference type="ARBA" id="ARBA00011944"/>
    </source>
</evidence>
<dbReference type="Gene3D" id="3.20.20.70">
    <property type="entry name" value="Aldolase class I"/>
    <property type="match status" value="1"/>
</dbReference>
<protein>
    <recommendedName>
        <fullName evidence="11">Probable nicotinate-nucleotide pyrophosphorylase [carboxylating]</fullName>
        <ecNumber evidence="5">2.4.2.19</ecNumber>
    </recommendedName>
    <alternativeName>
        <fullName evidence="9">Quinolinate phosphoribosyltransferase [decarboxylating]</fullName>
    </alternativeName>
</protein>
<feature type="binding site" evidence="13">
    <location>
        <position position="100"/>
    </location>
    <ligand>
        <name>substrate</name>
    </ligand>
</feature>
<evidence type="ECO:0000256" key="7">
    <source>
        <dbReference type="ARBA" id="ARBA00022676"/>
    </source>
</evidence>
<dbReference type="InterPro" id="IPR036068">
    <property type="entry name" value="Nicotinate_pribotase-like_C"/>
</dbReference>
<evidence type="ECO:0000256" key="9">
    <source>
        <dbReference type="ARBA" id="ARBA00033102"/>
    </source>
</evidence>
<dbReference type="UniPathway" id="UPA00253">
    <property type="reaction ID" value="UER00331"/>
</dbReference>
<feature type="binding site" evidence="13">
    <location>
        <begin position="261"/>
        <end position="263"/>
    </location>
    <ligand>
        <name>substrate</name>
    </ligand>
</feature>
<dbReference type="NCBIfam" id="TIGR00078">
    <property type="entry name" value="nadC"/>
    <property type="match status" value="1"/>
</dbReference>
<dbReference type="EC" id="2.4.2.19" evidence="5"/>
<organism evidence="16 17">
    <name type="scientific">SAR86 cluster bacterium</name>
    <dbReference type="NCBI Taxonomy" id="2030880"/>
    <lineage>
        <taxon>Bacteria</taxon>
        <taxon>Pseudomonadati</taxon>
        <taxon>Pseudomonadota</taxon>
        <taxon>Gammaproteobacteria</taxon>
        <taxon>SAR86 cluster</taxon>
    </lineage>
</organism>
<accession>A0A2A5CB02</accession>
<dbReference type="InterPro" id="IPR022412">
    <property type="entry name" value="Quinolinate_PRibosylTrfase_N"/>
</dbReference>
<evidence type="ECO:0000313" key="17">
    <source>
        <dbReference type="Proteomes" id="UP000228987"/>
    </source>
</evidence>
<dbReference type="PIRSF" id="PIRSF006250">
    <property type="entry name" value="NadC_ModD"/>
    <property type="match status" value="1"/>
</dbReference>
<comment type="function">
    <text evidence="1">Involved in the catabolism of quinolinic acid (QA).</text>
</comment>
<dbReference type="GO" id="GO:0009435">
    <property type="term" value="P:NAD+ biosynthetic process"/>
    <property type="evidence" value="ECO:0007669"/>
    <property type="project" value="UniProtKB-UniPathway"/>
</dbReference>
<dbReference type="GO" id="GO:0004514">
    <property type="term" value="F:nicotinate-nucleotide diphosphorylase (carboxylating) activity"/>
    <property type="evidence" value="ECO:0007669"/>
    <property type="project" value="UniProtKB-EC"/>
</dbReference>
<dbReference type="CDD" id="cd01572">
    <property type="entry name" value="QPRTase"/>
    <property type="match status" value="1"/>
</dbReference>
<feature type="binding site" evidence="13">
    <location>
        <begin position="133"/>
        <end position="135"/>
    </location>
    <ligand>
        <name>substrate</name>
    </ligand>
</feature>
<evidence type="ECO:0000256" key="12">
    <source>
        <dbReference type="PIRNR" id="PIRNR006250"/>
    </source>
</evidence>
<dbReference type="InterPro" id="IPR027277">
    <property type="entry name" value="NadC/ModD"/>
</dbReference>
<dbReference type="FunFam" id="3.20.20.70:FF:000030">
    <property type="entry name" value="Nicotinate-nucleotide pyrophosphorylase, carboxylating"/>
    <property type="match status" value="1"/>
</dbReference>
<evidence type="ECO:0000256" key="2">
    <source>
        <dbReference type="ARBA" id="ARBA00004893"/>
    </source>
</evidence>
<dbReference type="AlphaFoldDB" id="A0A2A5CB02"/>
<dbReference type="EMBL" id="NVWI01000008">
    <property type="protein sequence ID" value="PCJ40688.1"/>
    <property type="molecule type" value="Genomic_DNA"/>
</dbReference>
<dbReference type="InterPro" id="IPR004393">
    <property type="entry name" value="NadC"/>
</dbReference>
<dbReference type="Proteomes" id="UP000228987">
    <property type="component" value="Unassembled WGS sequence"/>
</dbReference>
<dbReference type="FunFam" id="3.90.1170.20:FF:000001">
    <property type="entry name" value="Nicotinate-nucleotide diphosphorylase (Carboxylating)"/>
    <property type="match status" value="1"/>
</dbReference>
<dbReference type="PANTHER" id="PTHR32179">
    <property type="entry name" value="NICOTINATE-NUCLEOTIDE PYROPHOSPHORYLASE [CARBOXYLATING]"/>
    <property type="match status" value="1"/>
</dbReference>
<dbReference type="Pfam" id="PF01729">
    <property type="entry name" value="QRPTase_C"/>
    <property type="match status" value="1"/>
</dbReference>
<dbReference type="GO" id="GO:0005737">
    <property type="term" value="C:cytoplasm"/>
    <property type="evidence" value="ECO:0007669"/>
    <property type="project" value="TreeGrafter"/>
</dbReference>
<comment type="subunit">
    <text evidence="4">Hexamer formed by 3 homodimers.</text>
</comment>
<evidence type="ECO:0000256" key="10">
    <source>
        <dbReference type="ARBA" id="ARBA00047445"/>
    </source>
</evidence>
<feature type="domain" description="Quinolinate phosphoribosyl transferase N-terminal" evidence="15">
    <location>
        <begin position="29"/>
        <end position="110"/>
    </location>
</feature>
<dbReference type="PANTHER" id="PTHR32179:SF3">
    <property type="entry name" value="NICOTINATE-NUCLEOTIDE PYROPHOSPHORYLASE [CARBOXYLATING]"/>
    <property type="match status" value="1"/>
</dbReference>
<dbReference type="Pfam" id="PF02749">
    <property type="entry name" value="QRPTase_N"/>
    <property type="match status" value="1"/>
</dbReference>
<feature type="binding site" evidence="13">
    <location>
        <position position="157"/>
    </location>
    <ligand>
        <name>substrate</name>
    </ligand>
</feature>
<comment type="pathway">
    <text evidence="2">Cofactor biosynthesis; NAD(+) biosynthesis; nicotinate D-ribonucleotide from quinolinate: step 1/1.</text>
</comment>
<dbReference type="SUPFAM" id="SSF54675">
    <property type="entry name" value="Nicotinate/Quinolinate PRTase N-terminal domain-like"/>
    <property type="match status" value="1"/>
</dbReference>
<comment type="caution">
    <text evidence="16">The sequence shown here is derived from an EMBL/GenBank/DDBJ whole genome shotgun (WGS) entry which is preliminary data.</text>
</comment>
<reference evidence="17" key="1">
    <citation type="submission" date="2017-08" db="EMBL/GenBank/DDBJ databases">
        <title>A dynamic microbial community with high functional redundancy inhabits the cold, oxic subseafloor aquifer.</title>
        <authorList>
            <person name="Tully B.J."/>
            <person name="Wheat C.G."/>
            <person name="Glazer B.T."/>
            <person name="Huber J.A."/>
        </authorList>
    </citation>
    <scope>NUCLEOTIDE SEQUENCE [LARGE SCALE GENOMIC DNA]</scope>
</reference>
<feature type="binding site" evidence="13">
    <location>
        <position position="167"/>
    </location>
    <ligand>
        <name>substrate</name>
    </ligand>
</feature>
<evidence type="ECO:0000256" key="8">
    <source>
        <dbReference type="ARBA" id="ARBA00022679"/>
    </source>
</evidence>
<proteinExistence type="inferred from homology"/>
<evidence type="ECO:0000256" key="4">
    <source>
        <dbReference type="ARBA" id="ARBA00011218"/>
    </source>
</evidence>
<gene>
    <name evidence="16" type="ORF">COA71_10630</name>
</gene>
<feature type="binding site" evidence="13">
    <location>
        <position position="196"/>
    </location>
    <ligand>
        <name>substrate</name>
    </ligand>
</feature>
<evidence type="ECO:0000256" key="3">
    <source>
        <dbReference type="ARBA" id="ARBA00009400"/>
    </source>
</evidence>
<dbReference type="InterPro" id="IPR037128">
    <property type="entry name" value="Quinolinate_PRibosylTase_N_sf"/>
</dbReference>
<evidence type="ECO:0000259" key="14">
    <source>
        <dbReference type="Pfam" id="PF01729"/>
    </source>
</evidence>
<dbReference type="Gene3D" id="3.90.1170.20">
    <property type="entry name" value="Quinolinate phosphoribosyl transferase, N-terminal domain"/>
    <property type="match status" value="1"/>
</dbReference>
<evidence type="ECO:0000256" key="1">
    <source>
        <dbReference type="ARBA" id="ARBA00003237"/>
    </source>
</evidence>
<name>A0A2A5CB02_9GAMM</name>